<evidence type="ECO:0000256" key="2">
    <source>
        <dbReference type="ARBA" id="ARBA00022729"/>
    </source>
</evidence>
<feature type="region of interest" description="Disordered" evidence="4">
    <location>
        <begin position="532"/>
        <end position="556"/>
    </location>
</feature>
<dbReference type="PANTHER" id="PTHR47114:SF4">
    <property type="entry name" value="OLIGODENDROCYTE MYELIN GLYCOPROTEIN B"/>
    <property type="match status" value="1"/>
</dbReference>
<comment type="caution">
    <text evidence="6">The sequence shown here is derived from an EMBL/GenBank/DDBJ whole genome shotgun (WGS) entry which is preliminary data.</text>
</comment>
<dbReference type="InterPro" id="IPR032675">
    <property type="entry name" value="LRR_dom_sf"/>
</dbReference>
<dbReference type="Pfam" id="PF01462">
    <property type="entry name" value="LRRNT"/>
    <property type="match status" value="1"/>
</dbReference>
<keyword evidence="1" id="KW-0433">Leucine-rich repeat</keyword>
<dbReference type="GO" id="GO:0031102">
    <property type="term" value="P:neuron projection regeneration"/>
    <property type="evidence" value="ECO:0007669"/>
    <property type="project" value="TreeGrafter"/>
</dbReference>
<sequence>MTEQIQSLQCLIALTQRSIRAISNSRLFGEDKLEGSEGNLKKIPHRTSEQGVTFYEGNSGIEEEEKKKKRRRRKNILFIRAAAGPEQERGERLDGGKGAEKSDWNDKMRSRHVLPKPPPHEALLELLLVLLLALHALAVCPSMCSCGRSHREVDCSWRGLRHLPDGLQHNARSLNLSHNRLHDLDGQLTAYTHLRFLDLSHNRLSRLPAGLPRSLWQLHAASNRLQLLDKNDTVHQWNLRLLDLSDNKLERAIFINNTLINLRTLNLSHNHFWTLPTNMPAHLENVDLSHNLLVKVLPGSLDRLLRLTHFYLHANRFPTLPFGVFDKMKSLRVVTLGDNPWACHLYADITYLLSWTQHTPARVLGCPCHTQPVCGGVRPGSTGGWHFASYNLPPLAASAQDLSSMPPEASVTGWWYSSGSSLQSTPHNPKEALTTQHHPVTATPIGTSTPRPRSAGTQLNINPLSASAGPAAADHVFHTDSADSLHASDASSFPDTRFATETAIGPDVTLATDQFFTTESPSIQTKKTTTLRTRSVRRKNQSVPSGISNGGPTPATRSSYPFLHNLGLLSLVLQRVL</sequence>
<evidence type="ECO:0000313" key="7">
    <source>
        <dbReference type="Proteomes" id="UP001488805"/>
    </source>
</evidence>
<dbReference type="PROSITE" id="PS51450">
    <property type="entry name" value="LRR"/>
    <property type="match status" value="2"/>
</dbReference>
<protein>
    <recommendedName>
        <fullName evidence="5">LRRNT domain-containing protein</fullName>
    </recommendedName>
</protein>
<dbReference type="InterPro" id="IPR000372">
    <property type="entry name" value="LRRNT"/>
</dbReference>
<dbReference type="EMBL" id="JBCEZU010000045">
    <property type="protein sequence ID" value="KAK9536259.1"/>
    <property type="molecule type" value="Genomic_DNA"/>
</dbReference>
<dbReference type="PANTHER" id="PTHR47114">
    <property type="match status" value="1"/>
</dbReference>
<dbReference type="SMART" id="SM00369">
    <property type="entry name" value="LRR_TYP"/>
    <property type="match status" value="4"/>
</dbReference>
<name>A0AAW1FRC4_ZOAVI</name>
<feature type="region of interest" description="Disordered" evidence="4">
    <location>
        <begin position="425"/>
        <end position="458"/>
    </location>
</feature>
<dbReference type="InterPro" id="IPR003591">
    <property type="entry name" value="Leu-rich_rpt_typical-subtyp"/>
</dbReference>
<dbReference type="InterPro" id="IPR001611">
    <property type="entry name" value="Leu-rich_rpt"/>
</dbReference>
<dbReference type="AlphaFoldDB" id="A0AAW1FRC4"/>
<keyword evidence="7" id="KW-1185">Reference proteome</keyword>
<dbReference type="SUPFAM" id="SSF52058">
    <property type="entry name" value="L domain-like"/>
    <property type="match status" value="1"/>
</dbReference>
<evidence type="ECO:0000256" key="1">
    <source>
        <dbReference type="ARBA" id="ARBA00022614"/>
    </source>
</evidence>
<dbReference type="Proteomes" id="UP001488805">
    <property type="component" value="Unassembled WGS sequence"/>
</dbReference>
<reference evidence="6 7" key="1">
    <citation type="journal article" date="2024" name="Genome Biol. Evol.">
        <title>Chromosome-level genome assembly of the viviparous eelpout Zoarces viviparus.</title>
        <authorList>
            <person name="Fuhrmann N."/>
            <person name="Brasseur M.V."/>
            <person name="Bakowski C.E."/>
            <person name="Podsiadlowski L."/>
            <person name="Prost S."/>
            <person name="Krehenwinkel H."/>
            <person name="Mayer C."/>
        </authorList>
    </citation>
    <scope>NUCLEOTIDE SEQUENCE [LARGE SCALE GENOMIC DNA]</scope>
    <source>
        <strain evidence="6">NO-MEL_2022_Ind0_liver</strain>
    </source>
</reference>
<dbReference type="Pfam" id="PF00560">
    <property type="entry name" value="LRR_1"/>
    <property type="match status" value="1"/>
</dbReference>
<keyword evidence="3" id="KW-0677">Repeat</keyword>
<dbReference type="PRINTS" id="PR00019">
    <property type="entry name" value="LEURICHRPT"/>
</dbReference>
<dbReference type="InterPro" id="IPR051071">
    <property type="entry name" value="LRR-bact_E3_ubiq_ligases"/>
</dbReference>
<feature type="domain" description="LRRNT" evidence="5">
    <location>
        <begin position="139"/>
        <end position="173"/>
    </location>
</feature>
<evidence type="ECO:0000256" key="3">
    <source>
        <dbReference type="ARBA" id="ARBA00022737"/>
    </source>
</evidence>
<dbReference type="InterPro" id="IPR025875">
    <property type="entry name" value="Leu-rich_rpt_4"/>
</dbReference>
<evidence type="ECO:0000256" key="4">
    <source>
        <dbReference type="SAM" id="MobiDB-lite"/>
    </source>
</evidence>
<keyword evidence="2" id="KW-0732">Signal</keyword>
<proteinExistence type="predicted"/>
<dbReference type="SMART" id="SM00013">
    <property type="entry name" value="LRRNT"/>
    <property type="match status" value="1"/>
</dbReference>
<dbReference type="Gene3D" id="3.80.10.10">
    <property type="entry name" value="Ribonuclease Inhibitor"/>
    <property type="match status" value="2"/>
</dbReference>
<feature type="compositionally biased region" description="Polar residues" evidence="4">
    <location>
        <begin position="541"/>
        <end position="556"/>
    </location>
</feature>
<organism evidence="6 7">
    <name type="scientific">Zoarces viviparus</name>
    <name type="common">Viviparous eelpout</name>
    <name type="synonym">Blennius viviparus</name>
    <dbReference type="NCBI Taxonomy" id="48416"/>
    <lineage>
        <taxon>Eukaryota</taxon>
        <taxon>Metazoa</taxon>
        <taxon>Chordata</taxon>
        <taxon>Craniata</taxon>
        <taxon>Vertebrata</taxon>
        <taxon>Euteleostomi</taxon>
        <taxon>Actinopterygii</taxon>
        <taxon>Neopterygii</taxon>
        <taxon>Teleostei</taxon>
        <taxon>Neoteleostei</taxon>
        <taxon>Acanthomorphata</taxon>
        <taxon>Eupercaria</taxon>
        <taxon>Perciformes</taxon>
        <taxon>Cottioidei</taxon>
        <taxon>Zoarcales</taxon>
        <taxon>Zoarcidae</taxon>
        <taxon>Zoarcinae</taxon>
        <taxon>Zoarces</taxon>
    </lineage>
</organism>
<dbReference type="Pfam" id="PF13855">
    <property type="entry name" value="LRR_8"/>
    <property type="match status" value="1"/>
</dbReference>
<dbReference type="Pfam" id="PF12799">
    <property type="entry name" value="LRR_4"/>
    <property type="match status" value="1"/>
</dbReference>
<gene>
    <name evidence="6" type="ORF">VZT92_006059</name>
</gene>
<evidence type="ECO:0000259" key="5">
    <source>
        <dbReference type="SMART" id="SM00013"/>
    </source>
</evidence>
<evidence type="ECO:0000313" key="6">
    <source>
        <dbReference type="EMBL" id="KAK9536259.1"/>
    </source>
</evidence>
<accession>A0AAW1FRC4</accession>